<dbReference type="Proteomes" id="UP000032180">
    <property type="component" value="Chromosome 9"/>
</dbReference>
<name>A0A0D9XFP0_9ORYZ</name>
<protein>
    <submittedName>
        <fullName evidence="2">Uncharacterized protein</fullName>
    </submittedName>
</protein>
<dbReference type="HOGENOM" id="CLU_110879_0_0_1"/>
<dbReference type="AlphaFoldDB" id="A0A0D9XFP0"/>
<dbReference type="PANTHER" id="PTHR28052">
    <property type="entry name" value="UPF0545 PROTEIN C22ORF39"/>
    <property type="match status" value="1"/>
</dbReference>
<dbReference type="eggNOG" id="ENOG502S200">
    <property type="taxonomic scope" value="Eukaryota"/>
</dbReference>
<dbReference type="STRING" id="77586.A0A0D9XFP0"/>
<dbReference type="InterPro" id="IPR021475">
    <property type="entry name" value="Pants/Emi1-like"/>
</dbReference>
<dbReference type="Gramene" id="LPERR09G12610.1">
    <property type="protein sequence ID" value="LPERR09G12610.1"/>
    <property type="gene ID" value="LPERR09G12610"/>
</dbReference>
<organism evidence="2 3">
    <name type="scientific">Leersia perrieri</name>
    <dbReference type="NCBI Taxonomy" id="77586"/>
    <lineage>
        <taxon>Eukaryota</taxon>
        <taxon>Viridiplantae</taxon>
        <taxon>Streptophyta</taxon>
        <taxon>Embryophyta</taxon>
        <taxon>Tracheophyta</taxon>
        <taxon>Spermatophyta</taxon>
        <taxon>Magnoliopsida</taxon>
        <taxon>Liliopsida</taxon>
        <taxon>Poales</taxon>
        <taxon>Poaceae</taxon>
        <taxon>BOP clade</taxon>
        <taxon>Oryzoideae</taxon>
        <taxon>Oryzeae</taxon>
        <taxon>Oryzinae</taxon>
        <taxon>Leersia</taxon>
    </lineage>
</organism>
<reference evidence="2 3" key="1">
    <citation type="submission" date="2012-08" db="EMBL/GenBank/DDBJ databases">
        <title>Oryza genome evolution.</title>
        <authorList>
            <person name="Wing R.A."/>
        </authorList>
    </citation>
    <scope>NUCLEOTIDE SEQUENCE</scope>
</reference>
<evidence type="ECO:0000256" key="1">
    <source>
        <dbReference type="SAM" id="MobiDB-lite"/>
    </source>
</evidence>
<reference evidence="2" key="3">
    <citation type="submission" date="2015-04" db="UniProtKB">
        <authorList>
            <consortium name="EnsemblPlants"/>
        </authorList>
    </citation>
    <scope>IDENTIFICATION</scope>
</reference>
<keyword evidence="3" id="KW-1185">Reference proteome</keyword>
<evidence type="ECO:0000313" key="2">
    <source>
        <dbReference type="EnsemblPlants" id="LPERR09G12610.1"/>
    </source>
</evidence>
<dbReference type="PANTHER" id="PTHR28052:SF1">
    <property type="entry name" value="UPF0545 PROTEIN C22ORF39"/>
    <property type="match status" value="1"/>
</dbReference>
<proteinExistence type="predicted"/>
<reference evidence="3" key="2">
    <citation type="submission" date="2013-12" db="EMBL/GenBank/DDBJ databases">
        <authorList>
            <person name="Yu Y."/>
            <person name="Lee S."/>
            <person name="de Baynast K."/>
            <person name="Wissotski M."/>
            <person name="Liu L."/>
            <person name="Talag J."/>
            <person name="Goicoechea J."/>
            <person name="Angelova A."/>
            <person name="Jetty R."/>
            <person name="Kudrna D."/>
            <person name="Golser W."/>
            <person name="Rivera L."/>
            <person name="Zhang J."/>
            <person name="Wing R."/>
        </authorList>
    </citation>
    <scope>NUCLEOTIDE SEQUENCE</scope>
</reference>
<accession>A0A0D9XFP0</accession>
<feature type="compositionally biased region" description="Low complexity" evidence="1">
    <location>
        <begin position="1"/>
        <end position="11"/>
    </location>
</feature>
<evidence type="ECO:0000313" key="3">
    <source>
        <dbReference type="Proteomes" id="UP000032180"/>
    </source>
</evidence>
<dbReference type="EnsemblPlants" id="LPERR09G12610.1">
    <property type="protein sequence ID" value="LPERR09G12610.1"/>
    <property type="gene ID" value="LPERR09G12610"/>
</dbReference>
<sequence>MDPNSPNPAAAGDGGGGDPPPLRRPDCIKCFDALWFCYSPYYQMQFYYRQGEFDTCIGKWADLIDCLALKTKPAKEVDEILAAREREKPHIWTFRSADEAAENWMRMYKHLLRPEEYSHPFAAGAAPRPFPGLAAATAGAVPRPPPFPAANAAGARPRRRHRWRRPAAAAVSRRQRRWCSAAAAAAEFVEKLGCFAENTSKARKVAGGNQAAIASGR</sequence>
<feature type="region of interest" description="Disordered" evidence="1">
    <location>
        <begin position="1"/>
        <end position="20"/>
    </location>
</feature>
<dbReference type="Pfam" id="PF11326">
    <property type="entry name" value="PANTS-like"/>
    <property type="match status" value="1"/>
</dbReference>